<keyword evidence="3" id="KW-0489">Methyltransferase</keyword>
<dbReference type="GO" id="GO:0008168">
    <property type="term" value="F:methyltransferase activity"/>
    <property type="evidence" value="ECO:0007669"/>
    <property type="project" value="UniProtKB-KW"/>
</dbReference>
<dbReference type="SUPFAM" id="SSF82199">
    <property type="entry name" value="SET domain"/>
    <property type="match status" value="1"/>
</dbReference>
<feature type="chain" id="PRO_5046892677" evidence="1">
    <location>
        <begin position="21"/>
        <end position="435"/>
    </location>
</feature>
<dbReference type="PANTHER" id="PTHR47332">
    <property type="entry name" value="SET DOMAIN-CONTAINING PROTEIN 5"/>
    <property type="match status" value="1"/>
</dbReference>
<feature type="signal peptide" evidence="1">
    <location>
        <begin position="1"/>
        <end position="20"/>
    </location>
</feature>
<dbReference type="InterPro" id="IPR046341">
    <property type="entry name" value="SET_dom_sf"/>
</dbReference>
<organism evidence="3 4">
    <name type="scientific">Apiospora arundinis</name>
    <dbReference type="NCBI Taxonomy" id="335852"/>
    <lineage>
        <taxon>Eukaryota</taxon>
        <taxon>Fungi</taxon>
        <taxon>Dikarya</taxon>
        <taxon>Ascomycota</taxon>
        <taxon>Pezizomycotina</taxon>
        <taxon>Sordariomycetes</taxon>
        <taxon>Xylariomycetidae</taxon>
        <taxon>Amphisphaeriales</taxon>
        <taxon>Apiosporaceae</taxon>
        <taxon>Apiospora</taxon>
    </lineage>
</organism>
<dbReference type="CDD" id="cd20071">
    <property type="entry name" value="SET_SMYD"/>
    <property type="match status" value="1"/>
</dbReference>
<dbReference type="PROSITE" id="PS50280">
    <property type="entry name" value="SET"/>
    <property type="match status" value="1"/>
</dbReference>
<gene>
    <name evidence="3" type="ORF">PGQ11_006861</name>
</gene>
<dbReference type="InterPro" id="IPR001214">
    <property type="entry name" value="SET_dom"/>
</dbReference>
<protein>
    <submittedName>
        <fullName evidence="3">Lysine methyltransferase</fullName>
    </submittedName>
</protein>
<proteinExistence type="predicted"/>
<keyword evidence="1" id="KW-0732">Signal</keyword>
<dbReference type="PANTHER" id="PTHR47332:SF6">
    <property type="entry name" value="SET DOMAIN-CONTAINING PROTEIN"/>
    <property type="match status" value="1"/>
</dbReference>
<keyword evidence="3" id="KW-0808">Transferase</keyword>
<dbReference type="Gene3D" id="2.170.270.10">
    <property type="entry name" value="SET domain"/>
    <property type="match status" value="1"/>
</dbReference>
<dbReference type="Proteomes" id="UP001390339">
    <property type="component" value="Unassembled WGS sequence"/>
</dbReference>
<comment type="caution">
    <text evidence="3">The sequence shown here is derived from an EMBL/GenBank/DDBJ whole genome shotgun (WGS) entry which is preliminary data.</text>
</comment>
<dbReference type="Pfam" id="PF00856">
    <property type="entry name" value="SET"/>
    <property type="match status" value="1"/>
</dbReference>
<feature type="domain" description="SET" evidence="2">
    <location>
        <begin position="131"/>
        <end position="287"/>
    </location>
</feature>
<dbReference type="EMBL" id="JAPCWZ010000004">
    <property type="protein sequence ID" value="KAK8868283.1"/>
    <property type="molecule type" value="Genomic_DNA"/>
</dbReference>
<keyword evidence="4" id="KW-1185">Reference proteome</keyword>
<evidence type="ECO:0000259" key="2">
    <source>
        <dbReference type="PROSITE" id="PS50280"/>
    </source>
</evidence>
<evidence type="ECO:0000256" key="1">
    <source>
        <dbReference type="SAM" id="SignalP"/>
    </source>
</evidence>
<reference evidence="3 4" key="1">
    <citation type="journal article" date="2024" name="IMA Fungus">
        <title>Apiospora arundinis, a panoply of carbohydrate-active enzymes and secondary metabolites.</title>
        <authorList>
            <person name="Sorensen T."/>
            <person name="Petersen C."/>
            <person name="Muurmann A.T."/>
            <person name="Christiansen J.V."/>
            <person name="Brundto M.L."/>
            <person name="Overgaard C.K."/>
            <person name="Boysen A.T."/>
            <person name="Wollenberg R.D."/>
            <person name="Larsen T.O."/>
            <person name="Sorensen J.L."/>
            <person name="Nielsen K.L."/>
            <person name="Sondergaard T.E."/>
        </authorList>
    </citation>
    <scope>NUCLEOTIDE SEQUENCE [LARGE SCALE GENOMIC DNA]</scope>
    <source>
        <strain evidence="3 4">AAU 773</strain>
    </source>
</reference>
<name>A0ABR2IUW8_9PEZI</name>
<evidence type="ECO:0000313" key="4">
    <source>
        <dbReference type="Proteomes" id="UP001390339"/>
    </source>
</evidence>
<evidence type="ECO:0000313" key="3">
    <source>
        <dbReference type="EMBL" id="KAK8868283.1"/>
    </source>
</evidence>
<accession>A0ABR2IUW8</accession>
<dbReference type="InterPro" id="IPR053185">
    <property type="entry name" value="SET_domain_protein"/>
</dbReference>
<dbReference type="SMART" id="SM00317">
    <property type="entry name" value="SET"/>
    <property type="match status" value="1"/>
</dbReference>
<sequence>MGRIHTIFTLLCVPPTQVYCQLLQSPGEQHDGQFLQLASSTGSFCPWHRDSLDLTPEWVATERSPLELIPGSCVGNVSKELCAYLSPAFADSQGIAFVTSPQRAARLAQSTSLTDPLVHSQVERLNVATNPKWEMRHIPGKGMGVIATSHLNLGDHIMTSTPALVLDNGILDYSDDEATELRAQAIKHLPPALRSSFLKLTTHDDVTTMTERIDKIVEVNSFELDTVGDVQDDEGEMSWLAVFPDISRLNHACRPNAQYYFDPLTMTQNVHAVRDIYPGEEITVSYINAFQSYRRRQERIHDMWHFGCTCDFCSKNSHQIKASDERLRQITKLLKDLHDHTRLSKATPQTGELLISLYRQEKLWYAMYEAYTLAALEYNFVGDAKLATMHASLAFEHGLASAGPNDENIVSMRMLMKDPRRHWSWMYRINKREGN</sequence>
<dbReference type="GO" id="GO:0032259">
    <property type="term" value="P:methylation"/>
    <property type="evidence" value="ECO:0007669"/>
    <property type="project" value="UniProtKB-KW"/>
</dbReference>